<dbReference type="InterPro" id="IPR017900">
    <property type="entry name" value="4Fe4S_Fe_S_CS"/>
</dbReference>
<dbReference type="InterPro" id="IPR004108">
    <property type="entry name" value="Fe_hydrogenase_lsu_C"/>
</dbReference>
<dbReference type="PANTHER" id="PTHR11615">
    <property type="entry name" value="NITRATE, FORMATE, IRON DEHYDROGENASE"/>
    <property type="match status" value="1"/>
</dbReference>
<dbReference type="Gene3D" id="1.10.15.40">
    <property type="entry name" value="Electron transport complex subunit B, putative Fe-S cluster"/>
    <property type="match status" value="1"/>
</dbReference>
<dbReference type="eggNOG" id="COG2221">
    <property type="taxonomic scope" value="Bacteria"/>
</dbReference>
<name>E3DPG3_HALPG</name>
<feature type="coiled-coil region" evidence="5">
    <location>
        <begin position="286"/>
        <end position="313"/>
    </location>
</feature>
<dbReference type="Proteomes" id="UP000006866">
    <property type="component" value="Chromosome"/>
</dbReference>
<evidence type="ECO:0000259" key="7">
    <source>
        <dbReference type="PROSITE" id="PS51656"/>
    </source>
</evidence>
<dbReference type="InterPro" id="IPR050340">
    <property type="entry name" value="Cytosolic_Fe-S_CAF"/>
</dbReference>
<reference evidence="9" key="1">
    <citation type="submission" date="2010-10" db="EMBL/GenBank/DDBJ databases">
        <title>The complete genome of Halanaerobium praevalens DSM 2228.</title>
        <authorList>
            <consortium name="US DOE Joint Genome Institute (JGI-PGF)"/>
            <person name="Lucas S."/>
            <person name="Copeland A."/>
            <person name="Lapidus A."/>
            <person name="Glavina del Rio T."/>
            <person name="Dalin E."/>
            <person name="Tice H."/>
            <person name="Bruce D."/>
            <person name="Goodwin L."/>
            <person name="Pitluck S."/>
            <person name="Kyrpides N."/>
            <person name="Mavromatis K."/>
            <person name="Ivanova N."/>
            <person name="Ovchinnikova G."/>
            <person name="Chertkov O."/>
            <person name="Detter J.C."/>
            <person name="Han C."/>
            <person name="Larimer F."/>
            <person name="Land M."/>
            <person name="Hauser L."/>
            <person name="Markowitz V."/>
            <person name="Cheng J.-F."/>
            <person name="Hugenholtz P."/>
            <person name="Woyke T."/>
            <person name="Wu D."/>
            <person name="Tindall B."/>
            <person name="Pomrenke H.G."/>
            <person name="Brambilla E."/>
            <person name="Klenk H.-P."/>
            <person name="Eisen J.A."/>
        </authorList>
    </citation>
    <scope>NUCLEOTIDE SEQUENCE [LARGE SCALE GENOMIC DNA]</scope>
    <source>
        <strain evidence="9">ATCC 33744 / DSM 2228 / GSL</strain>
    </source>
</reference>
<keyword evidence="3" id="KW-0408">Iron</keyword>
<dbReference type="PROSITE" id="PS00198">
    <property type="entry name" value="4FE4S_FER_1"/>
    <property type="match status" value="1"/>
</dbReference>
<protein>
    <submittedName>
        <fullName evidence="8">PAS/PAC sensor protein</fullName>
    </submittedName>
</protein>
<dbReference type="eggNOG" id="COG4624">
    <property type="taxonomic scope" value="Bacteria"/>
</dbReference>
<dbReference type="GO" id="GO:0051539">
    <property type="term" value="F:4 iron, 4 sulfur cluster binding"/>
    <property type="evidence" value="ECO:0007669"/>
    <property type="project" value="UniProtKB-KW"/>
</dbReference>
<dbReference type="Pfam" id="PF02906">
    <property type="entry name" value="Fe_hyd_lg_C"/>
    <property type="match status" value="1"/>
</dbReference>
<evidence type="ECO:0000313" key="8">
    <source>
        <dbReference type="EMBL" id="ADO77725.1"/>
    </source>
</evidence>
<evidence type="ECO:0000313" key="9">
    <source>
        <dbReference type="Proteomes" id="UP000006866"/>
    </source>
</evidence>
<dbReference type="InterPro" id="IPR017896">
    <property type="entry name" value="4Fe4S_Fe-S-bd"/>
</dbReference>
<dbReference type="Pfam" id="PF13237">
    <property type="entry name" value="Fer4_10"/>
    <property type="match status" value="1"/>
</dbReference>
<feature type="domain" description="4Fe-4S" evidence="7">
    <location>
        <begin position="378"/>
        <end position="439"/>
    </location>
</feature>
<dbReference type="SMART" id="SM00091">
    <property type="entry name" value="PAS"/>
    <property type="match status" value="1"/>
</dbReference>
<evidence type="ECO:0000259" key="6">
    <source>
        <dbReference type="PROSITE" id="PS51379"/>
    </source>
</evidence>
<dbReference type="GO" id="GO:0046872">
    <property type="term" value="F:metal ion binding"/>
    <property type="evidence" value="ECO:0007669"/>
    <property type="project" value="UniProtKB-KW"/>
</dbReference>
<dbReference type="HOGENOM" id="CLU_027268_0_0_9"/>
<dbReference type="AlphaFoldDB" id="E3DPG3"/>
<evidence type="ECO:0000256" key="2">
    <source>
        <dbReference type="ARBA" id="ARBA00022723"/>
    </source>
</evidence>
<accession>E3DPG3</accession>
<evidence type="ECO:0000256" key="5">
    <source>
        <dbReference type="SAM" id="Coils"/>
    </source>
</evidence>
<dbReference type="SUPFAM" id="SSF53920">
    <property type="entry name" value="Fe-only hydrogenase"/>
    <property type="match status" value="1"/>
</dbReference>
<dbReference type="InterPro" id="IPR000014">
    <property type="entry name" value="PAS"/>
</dbReference>
<sequence>MRRMLRKYLKSIYCLKKMNETLIVKPASCKDCHKCLRECPVAAIGFKDNQAFIIEEKCIYCGNCIKTCPQGAKSALFEEKKLEAFLESDSYLIASIAPSFVAAFPEFEPGQIIKALKLIGFDYVAETAEAATRVVQEFKRERRKMDNTLITSCCPAVVNLIEKHYPELIPQLASVLSPMMLQTAELKNQYKKARIVFIGPCLAKIEESKNEKRRDYKPDIVITFEHLRLFLEKKKIKISKLEKQKVDLPATMLTADYALSGGAVKAADLLKADPGCGNKALHLSGLDNIINFLEDLKKDKEKIKVELVELLACSGGCINGPAINNDLSIPLKELEVHNYLLTNKKNKIKSFKPRNREINLFRQHKNKQMILPEVPETEIRKILASIAKENKEDEKDCGGCGYSSCREKAKAVYYGFAEKKMCIPYMKARAESLSQIIVESSHNAIIVVNNEMEIQKFNPVARELFARKSRELEGMKLDKFISSKYFQKAWDLNQRIIHQKCSYKNKAIVVDQTIFALREHKVIVGILTDISDQEKQRRKMKKMKEVAVEKTNTVVNKQMQIVQEIAGLLGETTVETKTALTELSDLLQAGED</sequence>
<feature type="domain" description="4Fe-4S ferredoxin-type" evidence="6">
    <location>
        <begin position="49"/>
        <end position="78"/>
    </location>
</feature>
<organism evidence="8 9">
    <name type="scientific">Halanaerobium praevalens (strain ATCC 33744 / DSM 2228 / GSL)</name>
    <dbReference type="NCBI Taxonomy" id="572479"/>
    <lineage>
        <taxon>Bacteria</taxon>
        <taxon>Bacillati</taxon>
        <taxon>Bacillota</taxon>
        <taxon>Clostridia</taxon>
        <taxon>Halanaerobiales</taxon>
        <taxon>Halanaerobiaceae</taxon>
        <taxon>Halanaerobium</taxon>
    </lineage>
</organism>
<keyword evidence="4" id="KW-0411">Iron-sulfur</keyword>
<gene>
    <name evidence="8" type="ordered locus">Hprae_1598</name>
</gene>
<dbReference type="PROSITE" id="PS51656">
    <property type="entry name" value="4FE4S"/>
    <property type="match status" value="1"/>
</dbReference>
<dbReference type="NCBIfam" id="TIGR00229">
    <property type="entry name" value="sensory_box"/>
    <property type="match status" value="1"/>
</dbReference>
<feature type="domain" description="4Fe-4S ferredoxin-type" evidence="6">
    <location>
        <begin position="20"/>
        <end position="48"/>
    </location>
</feature>
<dbReference type="KEGG" id="hpk:Hprae_1598"/>
<keyword evidence="9" id="KW-1185">Reference proteome</keyword>
<dbReference type="PATRIC" id="fig|572479.3.peg.1618"/>
<dbReference type="Pfam" id="PF04060">
    <property type="entry name" value="FeS"/>
    <property type="match status" value="1"/>
</dbReference>
<dbReference type="STRING" id="572479.Hprae_1598"/>
<dbReference type="InterPro" id="IPR009016">
    <property type="entry name" value="Fe_hydrogenase"/>
</dbReference>
<evidence type="ECO:0000256" key="1">
    <source>
        <dbReference type="ARBA" id="ARBA00022485"/>
    </source>
</evidence>
<keyword evidence="2" id="KW-0479">Metal-binding</keyword>
<keyword evidence="1" id="KW-0004">4Fe-4S</keyword>
<dbReference type="Gene3D" id="3.40.950.10">
    <property type="entry name" value="Fe-only Hydrogenase (Larger Subunit), Chain L, domain 3"/>
    <property type="match status" value="1"/>
</dbReference>
<dbReference type="SUPFAM" id="SSF55785">
    <property type="entry name" value="PYP-like sensor domain (PAS domain)"/>
    <property type="match status" value="1"/>
</dbReference>
<keyword evidence="5" id="KW-0175">Coiled coil</keyword>
<dbReference type="PROSITE" id="PS51379">
    <property type="entry name" value="4FE4S_FER_2"/>
    <property type="match status" value="2"/>
</dbReference>
<dbReference type="InterPro" id="IPR007202">
    <property type="entry name" value="4Fe-4S_dom"/>
</dbReference>
<evidence type="ECO:0000256" key="3">
    <source>
        <dbReference type="ARBA" id="ARBA00023004"/>
    </source>
</evidence>
<dbReference type="InterPro" id="IPR035965">
    <property type="entry name" value="PAS-like_dom_sf"/>
</dbReference>
<dbReference type="SUPFAM" id="SSF54862">
    <property type="entry name" value="4Fe-4S ferredoxins"/>
    <property type="match status" value="1"/>
</dbReference>
<dbReference type="Gene3D" id="3.30.450.20">
    <property type="entry name" value="PAS domain"/>
    <property type="match status" value="1"/>
</dbReference>
<proteinExistence type="predicted"/>
<dbReference type="EMBL" id="CP002175">
    <property type="protein sequence ID" value="ADO77725.1"/>
    <property type="molecule type" value="Genomic_DNA"/>
</dbReference>
<dbReference type="Gene3D" id="3.30.70.20">
    <property type="match status" value="1"/>
</dbReference>
<reference evidence="8 9" key="2">
    <citation type="journal article" date="2011" name="Stand. Genomic Sci.">
        <title>Complete genome sequence of the extremely halophilic Halanaerobium praevalens type strain (GSL).</title>
        <authorList>
            <person name="Ivanova N."/>
            <person name="Sikorski J."/>
            <person name="Chertkov O."/>
            <person name="Nolan M."/>
            <person name="Lucas S."/>
            <person name="Hammon N."/>
            <person name="Deshpande S."/>
            <person name="Cheng J.F."/>
            <person name="Tapia R."/>
            <person name="Han C."/>
            <person name="Goodwin L."/>
            <person name="Pitluck S."/>
            <person name="Huntemann M."/>
            <person name="Liolios K."/>
            <person name="Pagani I."/>
            <person name="Mavromatis K."/>
            <person name="Ovchinikova G."/>
            <person name="Pati A."/>
            <person name="Chen A."/>
            <person name="Palaniappan K."/>
            <person name="Land M."/>
            <person name="Hauser L."/>
            <person name="Brambilla E.M."/>
            <person name="Kannan K.P."/>
            <person name="Rohde M."/>
            <person name="Tindall B.J."/>
            <person name="Goker M."/>
            <person name="Detter J.C."/>
            <person name="Woyke T."/>
            <person name="Bristow J."/>
            <person name="Eisen J.A."/>
            <person name="Markowitz V."/>
            <person name="Hugenholtz P."/>
            <person name="Kyrpides N.C."/>
            <person name="Klenk H.P."/>
            <person name="Lapidus A."/>
        </authorList>
    </citation>
    <scope>NUCLEOTIDE SEQUENCE [LARGE SCALE GENOMIC DNA]</scope>
    <source>
        <strain evidence="9">ATCC 33744 / DSM 2228 / GSL</strain>
    </source>
</reference>
<evidence type="ECO:0000256" key="4">
    <source>
        <dbReference type="ARBA" id="ARBA00023014"/>
    </source>
</evidence>